<name>A0A0H2RVD0_9AGAM</name>
<dbReference type="AlphaFoldDB" id="A0A0H2RVD0"/>
<dbReference type="OrthoDB" id="2796825at2759"/>
<feature type="transmembrane region" description="Helical" evidence="1">
    <location>
        <begin position="216"/>
        <end position="243"/>
    </location>
</feature>
<dbReference type="EMBL" id="KQ085922">
    <property type="protein sequence ID" value="KLO15960.1"/>
    <property type="molecule type" value="Genomic_DNA"/>
</dbReference>
<reference evidence="2 3" key="1">
    <citation type="submission" date="2015-04" db="EMBL/GenBank/DDBJ databases">
        <title>Complete genome sequence of Schizopora paradoxa KUC8140, a cosmopolitan wood degrader in East Asia.</title>
        <authorList>
            <consortium name="DOE Joint Genome Institute"/>
            <person name="Min B."/>
            <person name="Park H."/>
            <person name="Jang Y."/>
            <person name="Kim J.-J."/>
            <person name="Kim K.H."/>
            <person name="Pangilinan J."/>
            <person name="Lipzen A."/>
            <person name="Riley R."/>
            <person name="Grigoriev I.V."/>
            <person name="Spatafora J.W."/>
            <person name="Choi I.-G."/>
        </authorList>
    </citation>
    <scope>NUCLEOTIDE SEQUENCE [LARGE SCALE GENOMIC DNA]</scope>
    <source>
        <strain evidence="2 3">KUC8140</strain>
    </source>
</reference>
<keyword evidence="1" id="KW-0472">Membrane</keyword>
<protein>
    <submittedName>
        <fullName evidence="2">Uncharacterized protein</fullName>
    </submittedName>
</protein>
<sequence length="327" mass="36001">MQFPQAGETALDLWLERSLFAGVVLIAVFYGLHIAIFLNSMYYVMQAPATGKISWPFLSLLVCFFVVGTLQVAAQARFGELIWIDDRGFTGGPVQWYYKHYSDPSNILGLAALIFGNFVADGVLLYRMFIIWNRSTLVMAFPLAAYLASTALSVLAVFQAAKPNSGKWSHASVLYELPFWVLTTSLNVIITIALAYRLMKMRLAVIGILGADHAKIYTSVTSCIVESGAIYAAIGVACIVAFLTKSNLLNIVEPVLAQVLCICPELIILRVARGRAWTRSMAETTSARQVYRDNRLIETSNKAADLNVSSPALAFEDSGSFEKYAKH</sequence>
<evidence type="ECO:0000256" key="1">
    <source>
        <dbReference type="SAM" id="Phobius"/>
    </source>
</evidence>
<keyword evidence="3" id="KW-1185">Reference proteome</keyword>
<feature type="transmembrane region" description="Helical" evidence="1">
    <location>
        <begin position="138"/>
        <end position="158"/>
    </location>
</feature>
<feature type="transmembrane region" description="Helical" evidence="1">
    <location>
        <begin position="255"/>
        <end position="272"/>
    </location>
</feature>
<feature type="transmembrane region" description="Helical" evidence="1">
    <location>
        <begin position="20"/>
        <end position="43"/>
    </location>
</feature>
<feature type="transmembrane region" description="Helical" evidence="1">
    <location>
        <begin position="107"/>
        <end position="126"/>
    </location>
</feature>
<feature type="transmembrane region" description="Helical" evidence="1">
    <location>
        <begin position="178"/>
        <end position="196"/>
    </location>
</feature>
<accession>A0A0H2RVD0</accession>
<dbReference type="Proteomes" id="UP000053477">
    <property type="component" value="Unassembled WGS sequence"/>
</dbReference>
<dbReference type="InParanoid" id="A0A0H2RVD0"/>
<proteinExistence type="predicted"/>
<keyword evidence="1" id="KW-1133">Transmembrane helix</keyword>
<feature type="transmembrane region" description="Helical" evidence="1">
    <location>
        <begin position="55"/>
        <end position="74"/>
    </location>
</feature>
<gene>
    <name evidence="2" type="ORF">SCHPADRAFT_236981</name>
</gene>
<evidence type="ECO:0000313" key="3">
    <source>
        <dbReference type="Proteomes" id="UP000053477"/>
    </source>
</evidence>
<organism evidence="2 3">
    <name type="scientific">Schizopora paradoxa</name>
    <dbReference type="NCBI Taxonomy" id="27342"/>
    <lineage>
        <taxon>Eukaryota</taxon>
        <taxon>Fungi</taxon>
        <taxon>Dikarya</taxon>
        <taxon>Basidiomycota</taxon>
        <taxon>Agaricomycotina</taxon>
        <taxon>Agaricomycetes</taxon>
        <taxon>Hymenochaetales</taxon>
        <taxon>Schizoporaceae</taxon>
        <taxon>Schizopora</taxon>
    </lineage>
</organism>
<evidence type="ECO:0000313" key="2">
    <source>
        <dbReference type="EMBL" id="KLO15960.1"/>
    </source>
</evidence>
<keyword evidence="1" id="KW-0812">Transmembrane</keyword>